<evidence type="ECO:0000313" key="1">
    <source>
        <dbReference type="EMBL" id="MQY15666.1"/>
    </source>
</evidence>
<dbReference type="OrthoDB" id="3526885at2"/>
<dbReference type="Proteomes" id="UP000466345">
    <property type="component" value="Unassembled WGS sequence"/>
</dbReference>
<reference evidence="1 2" key="1">
    <citation type="submission" date="2019-10" db="EMBL/GenBank/DDBJ databases">
        <title>Streptomyces smaragdinus sp. nov. and Streptomyces fabii sp. nov., isolated from the gut of fungus growing-termite Macrotermes natalensis.</title>
        <authorList>
            <person name="Schwitalla J."/>
            <person name="Benndorf R."/>
            <person name="Martin K."/>
            <person name="De Beer W."/>
            <person name="Kaster A.-K."/>
            <person name="Vollmers J."/>
            <person name="Poulsen M."/>
            <person name="Beemelmanns C."/>
        </authorList>
    </citation>
    <scope>NUCLEOTIDE SEQUENCE [LARGE SCALE GENOMIC DNA]</scope>
    <source>
        <strain evidence="1 2">RB5</strain>
    </source>
</reference>
<dbReference type="Gene3D" id="3.30.460.10">
    <property type="entry name" value="Beta Polymerase, domain 2"/>
    <property type="match status" value="1"/>
</dbReference>
<dbReference type="InterPro" id="IPR036388">
    <property type="entry name" value="WH-like_DNA-bd_sf"/>
</dbReference>
<dbReference type="RefSeq" id="WP_153456474.1">
    <property type="nucleotide sequence ID" value="NZ_WEGJ01000037.1"/>
</dbReference>
<evidence type="ECO:0008006" key="3">
    <source>
        <dbReference type="Google" id="ProtNLM"/>
    </source>
</evidence>
<accession>A0A7K0CQB2</accession>
<evidence type="ECO:0000313" key="2">
    <source>
        <dbReference type="Proteomes" id="UP000466345"/>
    </source>
</evidence>
<sequence length="196" mass="21542">MKISPPLLPILRSRLQGELLARILLHPEHEYSLTDLASELGASHTAVLREVTRLVDGGILSDRRVGRARLVSARQDTPLTGPLTDLMMVTFGPVPVLTAALSDVPGVRHAFVYGSWAARYEGEPGALPRDVDVLVVGDPDADEIFDAGEEASRRLKREVNIHRVTEAAWAGNTDDPFLTSVRERPLVELNLRQENV</sequence>
<comment type="caution">
    <text evidence="1">The sequence shown here is derived from an EMBL/GenBank/DDBJ whole genome shotgun (WGS) entry which is preliminary data.</text>
</comment>
<gene>
    <name evidence="1" type="ORF">SRB5_58540</name>
</gene>
<keyword evidence="2" id="KW-1185">Reference proteome</keyword>
<dbReference type="SUPFAM" id="SSF46785">
    <property type="entry name" value="Winged helix' DNA-binding domain"/>
    <property type="match status" value="1"/>
</dbReference>
<dbReference type="Gene3D" id="1.10.10.10">
    <property type="entry name" value="Winged helix-like DNA-binding domain superfamily/Winged helix DNA-binding domain"/>
    <property type="match status" value="1"/>
</dbReference>
<name>A0A7K0CQB2_9ACTN</name>
<dbReference type="CDD" id="cd05403">
    <property type="entry name" value="NT_KNTase_like"/>
    <property type="match status" value="1"/>
</dbReference>
<dbReference type="InterPro" id="IPR036390">
    <property type="entry name" value="WH_DNA-bd_sf"/>
</dbReference>
<organism evidence="1 2">
    <name type="scientific">Streptomyces smaragdinus</name>
    <dbReference type="NCBI Taxonomy" id="2585196"/>
    <lineage>
        <taxon>Bacteria</taxon>
        <taxon>Bacillati</taxon>
        <taxon>Actinomycetota</taxon>
        <taxon>Actinomycetes</taxon>
        <taxon>Kitasatosporales</taxon>
        <taxon>Streptomycetaceae</taxon>
        <taxon>Streptomyces</taxon>
    </lineage>
</organism>
<dbReference type="AlphaFoldDB" id="A0A7K0CQB2"/>
<protein>
    <recommendedName>
        <fullName evidence="3">ArsR family transcriptional regulator</fullName>
    </recommendedName>
</protein>
<dbReference type="EMBL" id="WEGJ01000037">
    <property type="protein sequence ID" value="MQY15666.1"/>
    <property type="molecule type" value="Genomic_DNA"/>
</dbReference>
<proteinExistence type="predicted"/>
<dbReference type="InterPro" id="IPR043519">
    <property type="entry name" value="NT_sf"/>
</dbReference>